<feature type="non-terminal residue" evidence="2">
    <location>
        <position position="1"/>
    </location>
</feature>
<comment type="caution">
    <text evidence="2">The sequence shown here is derived from an EMBL/GenBank/DDBJ whole genome shotgun (WGS) entry which is preliminary data.</text>
</comment>
<feature type="region of interest" description="Disordered" evidence="1">
    <location>
        <begin position="1"/>
        <end position="156"/>
    </location>
</feature>
<proteinExistence type="predicted"/>
<keyword evidence="3" id="KW-1185">Reference proteome</keyword>
<dbReference type="EMBL" id="LRGB01009504">
    <property type="protein sequence ID" value="KZS00560.1"/>
    <property type="molecule type" value="Genomic_DNA"/>
</dbReference>
<feature type="non-terminal residue" evidence="2">
    <location>
        <position position="156"/>
    </location>
</feature>
<feature type="compositionally biased region" description="Basic and acidic residues" evidence="1">
    <location>
        <begin position="100"/>
        <end position="127"/>
    </location>
</feature>
<organism evidence="2 3">
    <name type="scientific">Daphnia magna</name>
    <dbReference type="NCBI Taxonomy" id="35525"/>
    <lineage>
        <taxon>Eukaryota</taxon>
        <taxon>Metazoa</taxon>
        <taxon>Ecdysozoa</taxon>
        <taxon>Arthropoda</taxon>
        <taxon>Crustacea</taxon>
        <taxon>Branchiopoda</taxon>
        <taxon>Diplostraca</taxon>
        <taxon>Cladocera</taxon>
        <taxon>Anomopoda</taxon>
        <taxon>Daphniidae</taxon>
        <taxon>Daphnia</taxon>
    </lineage>
</organism>
<dbReference type="Proteomes" id="UP000076858">
    <property type="component" value="Unassembled WGS sequence"/>
</dbReference>
<feature type="compositionally biased region" description="Basic and acidic residues" evidence="1">
    <location>
        <begin position="37"/>
        <end position="68"/>
    </location>
</feature>
<name>A0A164HTY8_9CRUS</name>
<accession>A0A164HTY8</accession>
<sequence length="156" mass="17305">RYGAEQNARDDGDLGRTATHPAEQTDRQVDEIFPGLRRLEEGRKGHEQDDELRRGRRRHAEDPLHAVDEGEEQVDLVAAVVEDSGQPRAHEDIGDEDQADDRQGQPRRSAGDLDHQDGADRGDDRVHLGRQHAGTADQLVDVQPDIGTAGERQQDG</sequence>
<dbReference type="AlphaFoldDB" id="A0A164HTY8"/>
<evidence type="ECO:0000313" key="3">
    <source>
        <dbReference type="Proteomes" id="UP000076858"/>
    </source>
</evidence>
<gene>
    <name evidence="2" type="ORF">APZ42_003102</name>
</gene>
<reference evidence="2 3" key="1">
    <citation type="submission" date="2016-03" db="EMBL/GenBank/DDBJ databases">
        <title>EvidentialGene: Evidence-directed Construction of Genes on Genomes.</title>
        <authorList>
            <person name="Gilbert D.G."/>
            <person name="Choi J.-H."/>
            <person name="Mockaitis K."/>
            <person name="Colbourne J."/>
            <person name="Pfrender M."/>
        </authorList>
    </citation>
    <scope>NUCLEOTIDE SEQUENCE [LARGE SCALE GENOMIC DNA]</scope>
    <source>
        <strain evidence="2 3">Xinb3</strain>
        <tissue evidence="2">Complete organism</tissue>
    </source>
</reference>
<evidence type="ECO:0000313" key="2">
    <source>
        <dbReference type="EMBL" id="KZS00560.1"/>
    </source>
</evidence>
<evidence type="ECO:0000256" key="1">
    <source>
        <dbReference type="SAM" id="MobiDB-lite"/>
    </source>
</evidence>
<protein>
    <submittedName>
        <fullName evidence="2">Uncharacterized protein</fullName>
    </submittedName>
</protein>